<sequence>MPQNFILEVEVFDVWGIDFMGPFPSSYGNQYILVAVDYVSKWVEALATPINDARVVVKMFKSVIFPRFGVPRVVISDGGSHFINKVSDNLLKKNGVKHKVATPYHPQTSGKDWAAKLDDALWAYRTAYKTPLGTTPFHLLYGKSCHLPVELEYKAAWAVKQLNFDAKSAFDRRTIQLHELEEIRHMAYENSKIYKARTKAYHDKRIITKNFAPNDQVLLYNSRLKLFPGKLRSRWSGPFAIKEVRPYGAVVLMDATGTEFVVNGQRLKPYLAESAIARGESVPLGDAPQA</sequence>
<dbReference type="EMBL" id="JBANAX010000220">
    <property type="protein sequence ID" value="KAL1218223.1"/>
    <property type="molecule type" value="Genomic_DNA"/>
</dbReference>
<name>A0ABD1BLZ7_CARAN</name>
<dbReference type="InterPro" id="IPR052160">
    <property type="entry name" value="Gypsy_RT_Integrase-like"/>
</dbReference>
<dbReference type="InterPro" id="IPR001584">
    <property type="entry name" value="Integrase_cat-core"/>
</dbReference>
<proteinExistence type="predicted"/>
<evidence type="ECO:0000313" key="3">
    <source>
        <dbReference type="Proteomes" id="UP001558713"/>
    </source>
</evidence>
<evidence type="ECO:0000313" key="2">
    <source>
        <dbReference type="EMBL" id="KAL1218223.1"/>
    </source>
</evidence>
<dbReference type="AlphaFoldDB" id="A0ABD1BLZ7"/>
<dbReference type="Gene3D" id="3.30.420.10">
    <property type="entry name" value="Ribonuclease H-like superfamily/Ribonuclease H"/>
    <property type="match status" value="1"/>
</dbReference>
<comment type="caution">
    <text evidence="2">The sequence shown here is derived from an EMBL/GenBank/DDBJ whole genome shotgun (WGS) entry which is preliminary data.</text>
</comment>
<dbReference type="InterPro" id="IPR012337">
    <property type="entry name" value="RNaseH-like_sf"/>
</dbReference>
<evidence type="ECO:0000259" key="1">
    <source>
        <dbReference type="PROSITE" id="PS50994"/>
    </source>
</evidence>
<dbReference type="PROSITE" id="PS50994">
    <property type="entry name" value="INTEGRASE"/>
    <property type="match status" value="1"/>
</dbReference>
<keyword evidence="3" id="KW-1185">Reference proteome</keyword>
<dbReference type="SUPFAM" id="SSF53098">
    <property type="entry name" value="Ribonuclease H-like"/>
    <property type="match status" value="1"/>
</dbReference>
<dbReference type="Proteomes" id="UP001558713">
    <property type="component" value="Unassembled WGS sequence"/>
</dbReference>
<accession>A0ABD1BLZ7</accession>
<dbReference type="PANTHER" id="PTHR47266">
    <property type="entry name" value="ENDONUCLEASE-RELATED"/>
    <property type="match status" value="1"/>
</dbReference>
<reference evidence="2 3" key="1">
    <citation type="submission" date="2024-04" db="EMBL/GenBank/DDBJ databases">
        <title>Genome assembly C_amara_ONT_v2.</title>
        <authorList>
            <person name="Yant L."/>
            <person name="Moore C."/>
            <person name="Slenker M."/>
        </authorList>
    </citation>
    <scope>NUCLEOTIDE SEQUENCE [LARGE SCALE GENOMIC DNA]</scope>
    <source>
        <tissue evidence="2">Leaf</tissue>
    </source>
</reference>
<gene>
    <name evidence="2" type="ORF">V5N11_032896</name>
</gene>
<organism evidence="2 3">
    <name type="scientific">Cardamine amara subsp. amara</name>
    <dbReference type="NCBI Taxonomy" id="228776"/>
    <lineage>
        <taxon>Eukaryota</taxon>
        <taxon>Viridiplantae</taxon>
        <taxon>Streptophyta</taxon>
        <taxon>Embryophyta</taxon>
        <taxon>Tracheophyta</taxon>
        <taxon>Spermatophyta</taxon>
        <taxon>Magnoliopsida</taxon>
        <taxon>eudicotyledons</taxon>
        <taxon>Gunneridae</taxon>
        <taxon>Pentapetalae</taxon>
        <taxon>rosids</taxon>
        <taxon>malvids</taxon>
        <taxon>Brassicales</taxon>
        <taxon>Brassicaceae</taxon>
        <taxon>Cardamineae</taxon>
        <taxon>Cardamine</taxon>
    </lineage>
</organism>
<feature type="domain" description="Integrase catalytic" evidence="1">
    <location>
        <begin position="1"/>
        <end position="111"/>
    </location>
</feature>
<dbReference type="InterPro" id="IPR036397">
    <property type="entry name" value="RNaseH_sf"/>
</dbReference>
<protein>
    <recommendedName>
        <fullName evidence="1">Integrase catalytic domain-containing protein</fullName>
    </recommendedName>
</protein>
<dbReference type="Pfam" id="PF00665">
    <property type="entry name" value="rve"/>
    <property type="match status" value="1"/>
</dbReference>